<organism evidence="2 3">
    <name type="scientific">Nocardia pulmonis</name>
    <dbReference type="NCBI Taxonomy" id="2951408"/>
    <lineage>
        <taxon>Bacteria</taxon>
        <taxon>Bacillati</taxon>
        <taxon>Actinomycetota</taxon>
        <taxon>Actinomycetes</taxon>
        <taxon>Mycobacteriales</taxon>
        <taxon>Nocardiaceae</taxon>
        <taxon>Nocardia</taxon>
    </lineage>
</organism>
<gene>
    <name evidence="2" type="ORF">NDR86_32425</name>
</gene>
<reference evidence="2" key="1">
    <citation type="submission" date="2022-06" db="EMBL/GenBank/DDBJ databases">
        <title>Novel species in genus nocardia.</title>
        <authorList>
            <person name="Li F."/>
        </authorList>
    </citation>
    <scope>NUCLEOTIDE SEQUENCE</scope>
    <source>
        <strain evidence="2">CDC141</strain>
    </source>
</reference>
<evidence type="ECO:0000313" key="2">
    <source>
        <dbReference type="EMBL" id="MCM6778203.1"/>
    </source>
</evidence>
<dbReference type="Proteomes" id="UP001139157">
    <property type="component" value="Unassembled WGS sequence"/>
</dbReference>
<evidence type="ECO:0000256" key="1">
    <source>
        <dbReference type="SAM" id="MobiDB-lite"/>
    </source>
</evidence>
<name>A0A9X2EG31_9NOCA</name>
<accession>A0A9X2EG31</accession>
<comment type="caution">
    <text evidence="2">The sequence shown here is derived from an EMBL/GenBank/DDBJ whole genome shotgun (WGS) entry which is preliminary data.</text>
</comment>
<proteinExistence type="predicted"/>
<evidence type="ECO:0000313" key="3">
    <source>
        <dbReference type="Proteomes" id="UP001139157"/>
    </source>
</evidence>
<dbReference type="AlphaFoldDB" id="A0A9X2EG31"/>
<protein>
    <submittedName>
        <fullName evidence="2">Uncharacterized protein</fullName>
    </submittedName>
</protein>
<sequence length="59" mass="6304">MTIALSAGVETAAETDHRRGQPLSILQTFADADNHAGHALAPDYRRGNRQATAMAKVTK</sequence>
<feature type="region of interest" description="Disordered" evidence="1">
    <location>
        <begin position="1"/>
        <end position="20"/>
    </location>
</feature>
<keyword evidence="3" id="KW-1185">Reference proteome</keyword>
<dbReference type="RefSeq" id="WP_251917678.1">
    <property type="nucleotide sequence ID" value="NZ_JAMRXG010000020.1"/>
</dbReference>
<dbReference type="EMBL" id="JAMRXG010000020">
    <property type="protein sequence ID" value="MCM6778203.1"/>
    <property type="molecule type" value="Genomic_DNA"/>
</dbReference>